<dbReference type="AlphaFoldDB" id="A0A4V2NHM1"/>
<name>A0A4V2NHM1_9BURK</name>
<comment type="caution">
    <text evidence="1">The sequence shown here is derived from an EMBL/GenBank/DDBJ whole genome shotgun (WGS) entry which is preliminary data.</text>
</comment>
<dbReference type="EMBL" id="MWML01000013">
    <property type="protein sequence ID" value="TCG09338.1"/>
    <property type="molecule type" value="Genomic_DNA"/>
</dbReference>
<protein>
    <submittedName>
        <fullName evidence="1">Uncharacterized protein</fullName>
    </submittedName>
</protein>
<sequence>MWQDMWQRCTNPKTDRYPNYGGRGISVCERWKSFENFFADMGQRPEGTSIERKETNGNYEPSNCRWATPKEQGRNRTNNRFIEYNGERKCVSEWSEQFGIPHSTINNRLRLGLSLDQVFDASADGFKKKSIVVDGVSKCTNEWMRDAGIPISSFYHFRRKGLTEEEIVRKYLARKQPYSQTNNEEAA</sequence>
<dbReference type="Proteomes" id="UP000294200">
    <property type="component" value="Unassembled WGS sequence"/>
</dbReference>
<keyword evidence="2" id="KW-1185">Reference proteome</keyword>
<reference evidence="1 2" key="1">
    <citation type="submission" date="2017-02" db="EMBL/GenBank/DDBJ databases">
        <title>Paraburkholderia sophoroidis sp. nov. and Paraburkholderia steynii sp. nov. rhizobial symbionts of the fynbos legume Hypocalyptus sophoroides.</title>
        <authorList>
            <person name="Steenkamp E.T."/>
            <person name="Beukes C.W."/>
            <person name="Van Zyl E."/>
            <person name="Avontuur J."/>
            <person name="Chan W.Y."/>
            <person name="Hassen A."/>
            <person name="Palmer M."/>
            <person name="Mthombeni L."/>
            <person name="Phalane F."/>
            <person name="Sereme K."/>
            <person name="Venter S.N."/>
        </authorList>
    </citation>
    <scope>NUCLEOTIDE SEQUENCE [LARGE SCALE GENOMIC DNA]</scope>
    <source>
        <strain evidence="1 2">HC1.1ba</strain>
    </source>
</reference>
<organism evidence="1 2">
    <name type="scientific">Paraburkholderia steynii</name>
    <dbReference type="NCBI Taxonomy" id="1245441"/>
    <lineage>
        <taxon>Bacteria</taxon>
        <taxon>Pseudomonadati</taxon>
        <taxon>Pseudomonadota</taxon>
        <taxon>Betaproteobacteria</taxon>
        <taxon>Burkholderiales</taxon>
        <taxon>Burkholderiaceae</taxon>
        <taxon>Paraburkholderia</taxon>
    </lineage>
</organism>
<evidence type="ECO:0000313" key="2">
    <source>
        <dbReference type="Proteomes" id="UP000294200"/>
    </source>
</evidence>
<accession>A0A4V2NHM1</accession>
<proteinExistence type="predicted"/>
<evidence type="ECO:0000313" key="1">
    <source>
        <dbReference type="EMBL" id="TCG09338.1"/>
    </source>
</evidence>
<gene>
    <name evidence="1" type="ORF">BZM27_05925</name>
</gene>